<evidence type="ECO:0000259" key="5">
    <source>
        <dbReference type="Pfam" id="PF07992"/>
    </source>
</evidence>
<keyword evidence="3" id="KW-0274">FAD</keyword>
<dbReference type="EMBL" id="JAGKSP010000002">
    <property type="protein sequence ID" value="MBP3962710.1"/>
    <property type="molecule type" value="Genomic_DNA"/>
</dbReference>
<name>A0ABS5C9P9_9BACL</name>
<dbReference type="InterPro" id="IPR023753">
    <property type="entry name" value="FAD/NAD-binding_dom"/>
</dbReference>
<evidence type="ECO:0000256" key="1">
    <source>
        <dbReference type="ARBA" id="ARBA00001974"/>
    </source>
</evidence>
<dbReference type="PANTHER" id="PTHR43557:SF2">
    <property type="entry name" value="RIESKE DOMAIN-CONTAINING PROTEIN-RELATED"/>
    <property type="match status" value="1"/>
</dbReference>
<dbReference type="Proteomes" id="UP000673394">
    <property type="component" value="Unassembled WGS sequence"/>
</dbReference>
<reference evidence="7 8" key="1">
    <citation type="submission" date="2021-04" db="EMBL/GenBank/DDBJ databases">
        <title>Paenibacillus sp. DLE-14 whole genome sequence.</title>
        <authorList>
            <person name="Ham Y.J."/>
        </authorList>
    </citation>
    <scope>NUCLEOTIDE SEQUENCE [LARGE SCALE GENOMIC DNA]</scope>
    <source>
        <strain evidence="7 8">DLE-14</strain>
    </source>
</reference>
<dbReference type="Pfam" id="PF07992">
    <property type="entry name" value="Pyr_redox_2"/>
    <property type="match status" value="1"/>
</dbReference>
<dbReference type="PRINTS" id="PR00368">
    <property type="entry name" value="FADPNR"/>
</dbReference>
<comment type="cofactor">
    <cofactor evidence="1">
        <name>FAD</name>
        <dbReference type="ChEBI" id="CHEBI:57692"/>
    </cofactor>
</comment>
<evidence type="ECO:0000259" key="6">
    <source>
        <dbReference type="Pfam" id="PF14759"/>
    </source>
</evidence>
<dbReference type="Gene3D" id="3.50.50.60">
    <property type="entry name" value="FAD/NAD(P)-binding domain"/>
    <property type="match status" value="2"/>
</dbReference>
<protein>
    <submittedName>
        <fullName evidence="7">FAD-dependent oxidoreductase</fullName>
    </submittedName>
</protein>
<evidence type="ECO:0000313" key="7">
    <source>
        <dbReference type="EMBL" id="MBP3962710.1"/>
    </source>
</evidence>
<sequence length="410" mass="43808">MTQPGMVIIGAGEAGANAAMELRNQGYAGSITLIGKENRTPYERPPLSKSVLLEEEAPAPTFMLDAAKLEELNIQLLSDSHVTSIDRDAHRILLADGRELSYEKLLLATGASPRRLNMEGSDTSGALYLRTFSDALAIRSRLHPGKHIVIVGGGFIGLEVAASARERGCDVTLLEVGPRILTRGVPEEIANVVEARHREAGVTFKIGTAISRITNDNGSQIIEMADGTVIRCDALIIGIGAVPEIALAEGCGLAIENGIRADEKLATSDPDIFAAGDCCSFPLALYGGTRVRLESWRNAQDQGIHAAQNMLGADQPYEAIPWFWSDQYDESLQVAGLVDFGSANKIKRESADNVHFFFHLAEDGTLAAASGIGPGIAKDIRLAEMLIERKAVIDPAVLASASTKLKSLLK</sequence>
<dbReference type="InterPro" id="IPR016156">
    <property type="entry name" value="FAD/NAD-linked_Rdtase_dimer_sf"/>
</dbReference>
<dbReference type="Gene3D" id="3.30.390.30">
    <property type="match status" value="1"/>
</dbReference>
<dbReference type="SUPFAM" id="SSF55424">
    <property type="entry name" value="FAD/NAD-linked reductases, dimerisation (C-terminal) domain"/>
    <property type="match status" value="1"/>
</dbReference>
<dbReference type="Pfam" id="PF14759">
    <property type="entry name" value="Reductase_C"/>
    <property type="match status" value="1"/>
</dbReference>
<keyword evidence="4" id="KW-0560">Oxidoreductase</keyword>
<feature type="domain" description="Reductase C-terminal" evidence="6">
    <location>
        <begin position="322"/>
        <end position="409"/>
    </location>
</feature>
<evidence type="ECO:0000256" key="2">
    <source>
        <dbReference type="ARBA" id="ARBA00022630"/>
    </source>
</evidence>
<keyword evidence="8" id="KW-1185">Reference proteome</keyword>
<dbReference type="SUPFAM" id="SSF51905">
    <property type="entry name" value="FAD/NAD(P)-binding domain"/>
    <property type="match status" value="2"/>
</dbReference>
<keyword evidence="2" id="KW-0285">Flavoprotein</keyword>
<feature type="domain" description="FAD/NAD(P)-binding" evidence="5">
    <location>
        <begin position="6"/>
        <end position="303"/>
    </location>
</feature>
<gene>
    <name evidence="7" type="ORF">I8J30_08335</name>
</gene>
<accession>A0ABS5C9P9</accession>
<evidence type="ECO:0000256" key="3">
    <source>
        <dbReference type="ARBA" id="ARBA00022827"/>
    </source>
</evidence>
<dbReference type="InterPro" id="IPR050446">
    <property type="entry name" value="FAD-oxidoreductase/Apoptosis"/>
</dbReference>
<dbReference type="PRINTS" id="PR00411">
    <property type="entry name" value="PNDRDTASEI"/>
</dbReference>
<dbReference type="InterPro" id="IPR036188">
    <property type="entry name" value="FAD/NAD-bd_sf"/>
</dbReference>
<evidence type="ECO:0000313" key="8">
    <source>
        <dbReference type="Proteomes" id="UP000673394"/>
    </source>
</evidence>
<comment type="caution">
    <text evidence="7">The sequence shown here is derived from an EMBL/GenBank/DDBJ whole genome shotgun (WGS) entry which is preliminary data.</text>
</comment>
<dbReference type="PANTHER" id="PTHR43557">
    <property type="entry name" value="APOPTOSIS-INDUCING FACTOR 1"/>
    <property type="match status" value="1"/>
</dbReference>
<organism evidence="7 8">
    <name type="scientific">Paenibacillus lignilyticus</name>
    <dbReference type="NCBI Taxonomy" id="1172615"/>
    <lineage>
        <taxon>Bacteria</taxon>
        <taxon>Bacillati</taxon>
        <taxon>Bacillota</taxon>
        <taxon>Bacilli</taxon>
        <taxon>Bacillales</taxon>
        <taxon>Paenibacillaceae</taxon>
        <taxon>Paenibacillus</taxon>
    </lineage>
</organism>
<dbReference type="RefSeq" id="WP_210657106.1">
    <property type="nucleotide sequence ID" value="NZ_JAGKSP010000002.1"/>
</dbReference>
<proteinExistence type="predicted"/>
<dbReference type="InterPro" id="IPR028202">
    <property type="entry name" value="Reductase_C"/>
</dbReference>
<evidence type="ECO:0000256" key="4">
    <source>
        <dbReference type="ARBA" id="ARBA00023002"/>
    </source>
</evidence>